<evidence type="ECO:0000256" key="6">
    <source>
        <dbReference type="ARBA" id="ARBA00023136"/>
    </source>
</evidence>
<comment type="caution">
    <text evidence="10">The sequence shown here is derived from an EMBL/GenBank/DDBJ whole genome shotgun (WGS) entry which is preliminary data.</text>
</comment>
<reference evidence="10" key="1">
    <citation type="submission" date="2023-06" db="EMBL/GenBank/DDBJ databases">
        <title>Genome-scale phylogeny and comparative genomics of the fungal order Sordariales.</title>
        <authorList>
            <consortium name="Lawrence Berkeley National Laboratory"/>
            <person name="Hensen N."/>
            <person name="Bonometti L."/>
            <person name="Westerberg I."/>
            <person name="Brannstrom I.O."/>
            <person name="Guillou S."/>
            <person name="Cros-Aarteil S."/>
            <person name="Calhoun S."/>
            <person name="Haridas S."/>
            <person name="Kuo A."/>
            <person name="Mondo S."/>
            <person name="Pangilinan J."/>
            <person name="Riley R."/>
            <person name="Labutti K."/>
            <person name="Andreopoulos B."/>
            <person name="Lipzen A."/>
            <person name="Chen C."/>
            <person name="Yanf M."/>
            <person name="Daum C."/>
            <person name="Ng V."/>
            <person name="Clum A."/>
            <person name="Steindorff A."/>
            <person name="Ohm R."/>
            <person name="Martin F."/>
            <person name="Silar P."/>
            <person name="Natvig D."/>
            <person name="Lalanne C."/>
            <person name="Gautier V."/>
            <person name="Ament-Velasquez S.L."/>
            <person name="Kruys A."/>
            <person name="Hutchinson M.I."/>
            <person name="Powell A.J."/>
            <person name="Barry K."/>
            <person name="Miller A.N."/>
            <person name="Grigoriev I.V."/>
            <person name="Debuchy R."/>
            <person name="Gladieux P."/>
            <person name="Thoren M.H."/>
            <person name="Johannesson H."/>
        </authorList>
    </citation>
    <scope>NUCLEOTIDE SEQUENCE</scope>
    <source>
        <strain evidence="10">SMH2532-1</strain>
    </source>
</reference>
<dbReference type="Pfam" id="PF13641">
    <property type="entry name" value="Glyco_tranf_2_3"/>
    <property type="match status" value="1"/>
</dbReference>
<dbReference type="Gene3D" id="3.90.550.10">
    <property type="entry name" value="Spore Coat Polysaccharide Biosynthesis Protein SpsA, Chain A"/>
    <property type="match status" value="1"/>
</dbReference>
<dbReference type="PANTHER" id="PTHR47844">
    <property type="entry name" value="SYNTHASE CPS1, PUTATIVE (AFU_ORTHOLOGUE AFUA_7G02500)-RELATED"/>
    <property type="match status" value="1"/>
</dbReference>
<evidence type="ECO:0000313" key="10">
    <source>
        <dbReference type="EMBL" id="KAK0649252.1"/>
    </source>
</evidence>
<dbReference type="AlphaFoldDB" id="A0AA40CSQ0"/>
<feature type="signal peptide" evidence="9">
    <location>
        <begin position="1"/>
        <end position="21"/>
    </location>
</feature>
<dbReference type="GO" id="GO:0016757">
    <property type="term" value="F:glycosyltransferase activity"/>
    <property type="evidence" value="ECO:0007669"/>
    <property type="project" value="UniProtKB-KW"/>
</dbReference>
<evidence type="ECO:0000256" key="2">
    <source>
        <dbReference type="ARBA" id="ARBA00022676"/>
    </source>
</evidence>
<keyword evidence="4 8" id="KW-0812">Transmembrane</keyword>
<organism evidence="10 11">
    <name type="scientific">Cercophora newfieldiana</name>
    <dbReference type="NCBI Taxonomy" id="92897"/>
    <lineage>
        <taxon>Eukaryota</taxon>
        <taxon>Fungi</taxon>
        <taxon>Dikarya</taxon>
        <taxon>Ascomycota</taxon>
        <taxon>Pezizomycotina</taxon>
        <taxon>Sordariomycetes</taxon>
        <taxon>Sordariomycetidae</taxon>
        <taxon>Sordariales</taxon>
        <taxon>Lasiosphaeriaceae</taxon>
        <taxon>Cercophora</taxon>
    </lineage>
</organism>
<name>A0AA40CSQ0_9PEZI</name>
<keyword evidence="7" id="KW-0325">Glycoprotein</keyword>
<evidence type="ECO:0000256" key="1">
    <source>
        <dbReference type="ARBA" id="ARBA00004370"/>
    </source>
</evidence>
<evidence type="ECO:0000256" key="3">
    <source>
        <dbReference type="ARBA" id="ARBA00022679"/>
    </source>
</evidence>
<evidence type="ECO:0000256" key="7">
    <source>
        <dbReference type="ARBA" id="ARBA00023180"/>
    </source>
</evidence>
<dbReference type="InterPro" id="IPR052427">
    <property type="entry name" value="Glycosyltrans_GT2/GT47"/>
</dbReference>
<proteinExistence type="predicted"/>
<feature type="chain" id="PRO_5041356537" evidence="9">
    <location>
        <begin position="22"/>
        <end position="388"/>
    </location>
</feature>
<accession>A0AA40CSQ0</accession>
<feature type="transmembrane region" description="Helical" evidence="8">
    <location>
        <begin position="308"/>
        <end position="330"/>
    </location>
</feature>
<evidence type="ECO:0000256" key="5">
    <source>
        <dbReference type="ARBA" id="ARBA00022989"/>
    </source>
</evidence>
<keyword evidence="2" id="KW-0328">Glycosyltransferase</keyword>
<dbReference type="InterPro" id="IPR029044">
    <property type="entry name" value="Nucleotide-diphossugar_trans"/>
</dbReference>
<evidence type="ECO:0000256" key="9">
    <source>
        <dbReference type="SAM" id="SignalP"/>
    </source>
</evidence>
<evidence type="ECO:0000256" key="4">
    <source>
        <dbReference type="ARBA" id="ARBA00022692"/>
    </source>
</evidence>
<dbReference type="GO" id="GO:0016020">
    <property type="term" value="C:membrane"/>
    <property type="evidence" value="ECO:0007669"/>
    <property type="project" value="UniProtKB-SubCell"/>
</dbReference>
<keyword evidence="11" id="KW-1185">Reference proteome</keyword>
<evidence type="ECO:0000313" key="11">
    <source>
        <dbReference type="Proteomes" id="UP001174936"/>
    </source>
</evidence>
<protein>
    <submittedName>
        <fullName evidence="10">Nucleotide-diphospho-sugar transferase</fullName>
    </submittedName>
</protein>
<dbReference type="EMBL" id="JAULSV010000003">
    <property type="protein sequence ID" value="KAK0649252.1"/>
    <property type="molecule type" value="Genomic_DNA"/>
</dbReference>
<evidence type="ECO:0000256" key="8">
    <source>
        <dbReference type="SAM" id="Phobius"/>
    </source>
</evidence>
<dbReference type="PANTHER" id="PTHR47844:SF1">
    <property type="entry name" value="EXOSTOSIN-LIKE 2"/>
    <property type="match status" value="1"/>
</dbReference>
<comment type="subcellular location">
    <subcellularLocation>
        <location evidence="1">Membrane</location>
    </subcellularLocation>
</comment>
<keyword evidence="3 10" id="KW-0808">Transferase</keyword>
<keyword evidence="6 8" id="KW-0472">Membrane</keyword>
<dbReference type="Proteomes" id="UP001174936">
    <property type="component" value="Unassembled WGS sequence"/>
</dbReference>
<feature type="transmembrane region" description="Helical" evidence="8">
    <location>
        <begin position="351"/>
        <end position="371"/>
    </location>
</feature>
<keyword evidence="5 8" id="KW-1133">Transmembrane helix</keyword>
<dbReference type="SUPFAM" id="SSF53448">
    <property type="entry name" value="Nucleotide-diphospho-sugar transferases"/>
    <property type="match status" value="1"/>
</dbReference>
<sequence length="388" mass="43902">MAASTVLTIFWLWGYLDRQIATRDTAKYKPVPVPTGLAKFASSDVSIVTCALNPEPSFLQCLEGWLRNDPLEVVVVTKPPFVATFLSLLASAAFDTKKVRVFAVPADLPGYRGQLVHGIRQAKGELILKADGHIEWPSDKLIVHMAACFEDDTIGIAGGDQHIRIEDPNNISPWEVASTRQFSGGRPAARAIYAASKFRFGIGGATVLYRASLFQNAAFEEAFLNDVWHRPFGGCTRLDSGDDCFVSRWTNRHGYVCASQTLPETTERSTVQSYLRATWETPRIWHSPVLARKVLERLFRDILFIIHLWAWIMALWQSPLSTLALIWYYIARTILSLDAFFRAHPDLPRQYWWAALFADYAPFLVAPWVWWTLGKEEWHVGDASCRKP</sequence>
<gene>
    <name evidence="10" type="ORF">B0T16DRAFT_456679</name>
</gene>
<keyword evidence="9" id="KW-0732">Signal</keyword>